<dbReference type="SUPFAM" id="SSF57850">
    <property type="entry name" value="RING/U-box"/>
    <property type="match status" value="1"/>
</dbReference>
<keyword evidence="7 12" id="KW-0863">Zinc-finger</keyword>
<reference evidence="14" key="2">
    <citation type="submission" date="2020-05" db="UniProtKB">
        <authorList>
            <consortium name="EnsemblMetazoa"/>
        </authorList>
    </citation>
    <scope>IDENTIFICATION</scope>
    <source>
        <strain evidence="14">IAEA</strain>
    </source>
</reference>
<evidence type="ECO:0000256" key="11">
    <source>
        <dbReference type="ARBA" id="ARBA00023136"/>
    </source>
</evidence>
<proteinExistence type="predicted"/>
<keyword evidence="11" id="KW-0472">Membrane</keyword>
<evidence type="ECO:0000259" key="13">
    <source>
        <dbReference type="PROSITE" id="PS50089"/>
    </source>
</evidence>
<feature type="domain" description="RING-type" evidence="13">
    <location>
        <begin position="58"/>
        <end position="99"/>
    </location>
</feature>
<dbReference type="GO" id="GO:0016020">
    <property type="term" value="C:membrane"/>
    <property type="evidence" value="ECO:0007669"/>
    <property type="project" value="UniProtKB-SubCell"/>
</dbReference>
<evidence type="ECO:0000313" key="14">
    <source>
        <dbReference type="EnsemblMetazoa" id="GBRI000813-PA"/>
    </source>
</evidence>
<evidence type="ECO:0000313" key="15">
    <source>
        <dbReference type="Proteomes" id="UP000091820"/>
    </source>
</evidence>
<keyword evidence="5" id="KW-0812">Transmembrane</keyword>
<dbReference type="GO" id="GO:0061630">
    <property type="term" value="F:ubiquitin protein ligase activity"/>
    <property type="evidence" value="ECO:0007669"/>
    <property type="project" value="UniProtKB-EC"/>
</dbReference>
<comment type="catalytic activity">
    <reaction evidence="1">
        <text>S-ubiquitinyl-[E2 ubiquitin-conjugating enzyme]-L-cysteine + [acceptor protein]-L-lysine = [E2 ubiquitin-conjugating enzyme]-L-cysteine + N(6)-ubiquitinyl-[acceptor protein]-L-lysine.</text>
        <dbReference type="EC" id="2.3.2.27"/>
    </reaction>
</comment>
<evidence type="ECO:0000256" key="6">
    <source>
        <dbReference type="ARBA" id="ARBA00022723"/>
    </source>
</evidence>
<dbReference type="STRING" id="37001.A0A1A9VZU4"/>
<keyword evidence="4" id="KW-0808">Transferase</keyword>
<evidence type="ECO:0000256" key="1">
    <source>
        <dbReference type="ARBA" id="ARBA00000900"/>
    </source>
</evidence>
<dbReference type="GO" id="GO:0006511">
    <property type="term" value="P:ubiquitin-dependent protein catabolic process"/>
    <property type="evidence" value="ECO:0007669"/>
    <property type="project" value="TreeGrafter"/>
</dbReference>
<dbReference type="PANTHER" id="PTHR45977">
    <property type="entry name" value="TARGET OF ERK KINASE MPK-1"/>
    <property type="match status" value="1"/>
</dbReference>
<accession>A0A1A9VZU4</accession>
<dbReference type="InterPro" id="IPR013083">
    <property type="entry name" value="Znf_RING/FYVE/PHD"/>
</dbReference>
<evidence type="ECO:0000256" key="3">
    <source>
        <dbReference type="ARBA" id="ARBA00012483"/>
    </source>
</evidence>
<keyword evidence="8" id="KW-0833">Ubl conjugation pathway</keyword>
<protein>
    <recommendedName>
        <fullName evidence="3">RING-type E3 ubiquitin transferase</fullName>
        <ecNumber evidence="3">2.3.2.27</ecNumber>
    </recommendedName>
</protein>
<keyword evidence="15" id="KW-1185">Reference proteome</keyword>
<evidence type="ECO:0000256" key="7">
    <source>
        <dbReference type="ARBA" id="ARBA00022771"/>
    </source>
</evidence>
<evidence type="ECO:0000256" key="12">
    <source>
        <dbReference type="PROSITE-ProRule" id="PRU00175"/>
    </source>
</evidence>
<evidence type="ECO:0000256" key="10">
    <source>
        <dbReference type="ARBA" id="ARBA00022989"/>
    </source>
</evidence>
<reference evidence="15" key="1">
    <citation type="submission" date="2014-03" db="EMBL/GenBank/DDBJ databases">
        <authorList>
            <person name="Aksoy S."/>
            <person name="Warren W."/>
            <person name="Wilson R.K."/>
        </authorList>
    </citation>
    <scope>NUCLEOTIDE SEQUENCE [LARGE SCALE GENOMIC DNA]</scope>
    <source>
        <strain evidence="15">IAEA</strain>
    </source>
</reference>
<dbReference type="GO" id="GO:0008270">
    <property type="term" value="F:zinc ion binding"/>
    <property type="evidence" value="ECO:0007669"/>
    <property type="project" value="UniProtKB-KW"/>
</dbReference>
<dbReference type="Pfam" id="PF13639">
    <property type="entry name" value="zf-RING_2"/>
    <property type="match status" value="1"/>
</dbReference>
<dbReference type="GO" id="GO:0016567">
    <property type="term" value="P:protein ubiquitination"/>
    <property type="evidence" value="ECO:0007669"/>
    <property type="project" value="TreeGrafter"/>
</dbReference>
<dbReference type="Gene3D" id="3.30.40.10">
    <property type="entry name" value="Zinc/RING finger domain, C3HC4 (zinc finger)"/>
    <property type="match status" value="1"/>
</dbReference>
<evidence type="ECO:0000256" key="9">
    <source>
        <dbReference type="ARBA" id="ARBA00022833"/>
    </source>
</evidence>
<dbReference type="PROSITE" id="PS50089">
    <property type="entry name" value="ZF_RING_2"/>
    <property type="match status" value="1"/>
</dbReference>
<keyword evidence="9" id="KW-0862">Zinc</keyword>
<dbReference type="PANTHER" id="PTHR45977:SF4">
    <property type="entry name" value="RING-TYPE DOMAIN-CONTAINING PROTEIN"/>
    <property type="match status" value="1"/>
</dbReference>
<keyword evidence="10" id="KW-1133">Transmembrane helix</keyword>
<evidence type="ECO:0000256" key="4">
    <source>
        <dbReference type="ARBA" id="ARBA00022679"/>
    </source>
</evidence>
<evidence type="ECO:0000256" key="8">
    <source>
        <dbReference type="ARBA" id="ARBA00022786"/>
    </source>
</evidence>
<dbReference type="VEuPathDB" id="VectorBase:GBRI000813"/>
<keyword evidence="6" id="KW-0479">Metal-binding</keyword>
<name>A0A1A9VZU4_9MUSC</name>
<dbReference type="Proteomes" id="UP000091820">
    <property type="component" value="Unassembled WGS sequence"/>
</dbReference>
<organism evidence="14 15">
    <name type="scientific">Glossina brevipalpis</name>
    <dbReference type="NCBI Taxonomy" id="37001"/>
    <lineage>
        <taxon>Eukaryota</taxon>
        <taxon>Metazoa</taxon>
        <taxon>Ecdysozoa</taxon>
        <taxon>Arthropoda</taxon>
        <taxon>Hexapoda</taxon>
        <taxon>Insecta</taxon>
        <taxon>Pterygota</taxon>
        <taxon>Neoptera</taxon>
        <taxon>Endopterygota</taxon>
        <taxon>Diptera</taxon>
        <taxon>Brachycera</taxon>
        <taxon>Muscomorpha</taxon>
        <taxon>Hippoboscoidea</taxon>
        <taxon>Glossinidae</taxon>
        <taxon>Glossina</taxon>
    </lineage>
</organism>
<dbReference type="InterPro" id="IPR001841">
    <property type="entry name" value="Znf_RING"/>
</dbReference>
<dbReference type="SMART" id="SM00184">
    <property type="entry name" value="RING"/>
    <property type="match status" value="1"/>
</dbReference>
<evidence type="ECO:0000256" key="2">
    <source>
        <dbReference type="ARBA" id="ARBA00004141"/>
    </source>
</evidence>
<comment type="subcellular location">
    <subcellularLocation>
        <location evidence="2">Membrane</location>
        <topology evidence="2">Multi-pass membrane protein</topology>
    </subcellularLocation>
</comment>
<dbReference type="AlphaFoldDB" id="A0A1A9VZU4"/>
<evidence type="ECO:0000256" key="5">
    <source>
        <dbReference type="ARBA" id="ARBA00022692"/>
    </source>
</evidence>
<dbReference type="CDD" id="cd16469">
    <property type="entry name" value="RING-H2_RNF24-like"/>
    <property type="match status" value="1"/>
</dbReference>
<dbReference type="EC" id="2.3.2.27" evidence="3"/>
<sequence length="183" mass="21686">MNHSSIVDLWECLARFNAFLESTENIKDDVRVTDLRTRTQEMRSEIWDILTKQTFEMCSICLEYYDMEQFIHILPCRHKFHNDCVKKWLQIKRNCPLCQRYRTVDNIIITNVLNPCTFVSEVPRVRVEIKWYIIIFTLRAIVYRHAILSSVLAGLSLVFNSHTPFAIDGNGLQSEFRHFPQTL</sequence>
<dbReference type="EnsemblMetazoa" id="GBRI000813-RA">
    <property type="protein sequence ID" value="GBRI000813-PA"/>
    <property type="gene ID" value="GBRI000813"/>
</dbReference>